<reference evidence="1" key="2">
    <citation type="journal article" date="2011" name="Nucleic Acids Res.">
        <title>Insights into the evolution of Archaea and eukaryotic protein modifier systems revealed by the genome of a novel archaeal group.</title>
        <authorList>
            <person name="Nunoura T."/>
            <person name="Takaki Y."/>
            <person name="Kakuta J."/>
            <person name="Nishi S."/>
            <person name="Sugahara J."/>
            <person name="Kazama H."/>
            <person name="Chee G."/>
            <person name="Hattori M."/>
            <person name="Kanai A."/>
            <person name="Atomi H."/>
            <person name="Takai K."/>
            <person name="Takami H."/>
        </authorList>
    </citation>
    <scope>NUCLEOTIDE SEQUENCE</scope>
</reference>
<dbReference type="PANTHER" id="PTHR30348:SF4">
    <property type="entry name" value="DUF72 DOMAIN-CONTAINING PROTEIN"/>
    <property type="match status" value="1"/>
</dbReference>
<name>E6NA75_CALS0</name>
<organism evidence="1">
    <name type="scientific">Caldiarchaeum subterraneum</name>
    <dbReference type="NCBI Taxonomy" id="311458"/>
    <lineage>
        <taxon>Archaea</taxon>
        <taxon>Nitrososphaerota</taxon>
        <taxon>Candidatus Caldarchaeales</taxon>
        <taxon>Candidatus Caldarchaeaceae</taxon>
        <taxon>Candidatus Caldarchaeum</taxon>
    </lineage>
</organism>
<dbReference type="PANTHER" id="PTHR30348">
    <property type="entry name" value="UNCHARACTERIZED PROTEIN YECE"/>
    <property type="match status" value="1"/>
</dbReference>
<evidence type="ECO:0000313" key="1">
    <source>
        <dbReference type="EMBL" id="BAJ49231.1"/>
    </source>
</evidence>
<dbReference type="Gene3D" id="3.20.20.410">
    <property type="entry name" value="Protein of unknown function UPF0759"/>
    <property type="match status" value="1"/>
</dbReference>
<dbReference type="Pfam" id="PF01904">
    <property type="entry name" value="DUF72"/>
    <property type="match status" value="1"/>
</dbReference>
<sequence>MFFHKWMRRILVGCCGWAVKGGKEAYYQKFPAIEIQETFYKLPRTETVMRWREKAPRGFVFCMKAWQAVSHPVSSPTWRRAGLQPGKREATRYGWLRPVKENFAAWDKTAEVAKAMQAHVVVIQTPASMPDDQKTQQNVMKFFEHASTHHLTIAWEPRGKLAKNKTFLQKVCEKHGIIHVTDILKSEPATQHKIFYTRLHGLGGGEVNYRYRYSDQDLRLLAEKIDAINFEEGYVFFNNLWMAEDAERFMKMLKRENKLT</sequence>
<dbReference type="AlphaFoldDB" id="E6NA75"/>
<protein>
    <recommendedName>
        <fullName evidence="2">DUF72 domain-containing protein</fullName>
    </recommendedName>
</protein>
<dbReference type="SUPFAM" id="SSF117396">
    <property type="entry name" value="TM1631-like"/>
    <property type="match status" value="1"/>
</dbReference>
<dbReference type="InterPro" id="IPR036520">
    <property type="entry name" value="UPF0759_sf"/>
</dbReference>
<dbReference type="InterPro" id="IPR002763">
    <property type="entry name" value="DUF72"/>
</dbReference>
<accession>E6NA75</accession>
<proteinExistence type="predicted"/>
<dbReference type="EMBL" id="AP011888">
    <property type="protein sequence ID" value="BAJ49231.1"/>
    <property type="molecule type" value="Genomic_DNA"/>
</dbReference>
<reference evidence="1" key="1">
    <citation type="journal article" date="2005" name="Environ. Microbiol.">
        <title>Genetic and functional properties of uncultivated thermophilic crenarchaeotes from a subsurface gold mine as revealed by analysis of genome fragments.</title>
        <authorList>
            <person name="Nunoura T."/>
            <person name="Hirayama H."/>
            <person name="Takami H."/>
            <person name="Oida H."/>
            <person name="Nishi S."/>
            <person name="Shimamura S."/>
            <person name="Suzuki Y."/>
            <person name="Inagaki F."/>
            <person name="Takai K."/>
            <person name="Nealson K.H."/>
            <person name="Horikoshi K."/>
        </authorList>
    </citation>
    <scope>NUCLEOTIDE SEQUENCE</scope>
</reference>
<gene>
    <name evidence="1" type="ORF">HGMM_F32B02C26</name>
</gene>
<evidence type="ECO:0008006" key="2">
    <source>
        <dbReference type="Google" id="ProtNLM"/>
    </source>
</evidence>